<evidence type="ECO:0008006" key="3">
    <source>
        <dbReference type="Google" id="ProtNLM"/>
    </source>
</evidence>
<keyword evidence="2" id="KW-1185">Reference proteome</keyword>
<accession>A0A4R2TY38</accession>
<dbReference type="Gene3D" id="3.30.565.10">
    <property type="entry name" value="Histidine kinase-like ATPase, C-terminal domain"/>
    <property type="match status" value="1"/>
</dbReference>
<comment type="caution">
    <text evidence="1">The sequence shown here is derived from an EMBL/GenBank/DDBJ whole genome shotgun (WGS) entry which is preliminary data.</text>
</comment>
<dbReference type="InterPro" id="IPR036890">
    <property type="entry name" value="HATPase_C_sf"/>
</dbReference>
<dbReference type="SUPFAM" id="SSF55874">
    <property type="entry name" value="ATPase domain of HSP90 chaperone/DNA topoisomerase II/histidine kinase"/>
    <property type="match status" value="1"/>
</dbReference>
<proteinExistence type="predicted"/>
<protein>
    <recommendedName>
        <fullName evidence="3">Histidine kinase/DNA gyrase B/HSP90-like ATPase</fullName>
    </recommendedName>
</protein>
<reference evidence="1 2" key="1">
    <citation type="submission" date="2019-03" db="EMBL/GenBank/DDBJ databases">
        <title>Genomic Encyclopedia of Type Strains, Phase IV (KMG-IV): sequencing the most valuable type-strain genomes for metagenomic binning, comparative biology and taxonomic classification.</title>
        <authorList>
            <person name="Goeker M."/>
        </authorList>
    </citation>
    <scope>NUCLEOTIDE SEQUENCE [LARGE SCALE GENOMIC DNA]</scope>
    <source>
        <strain evidence="1 2">DSM 100013</strain>
    </source>
</reference>
<sequence>MHEGTIRVNSTLGEGSEFIIELPVVLTNDISEAIEEISDIYVIK</sequence>
<gene>
    <name evidence="1" type="ORF">EDD79_1001255</name>
</gene>
<dbReference type="EMBL" id="SLYC01000001">
    <property type="protein sequence ID" value="TCQ08166.1"/>
    <property type="molecule type" value="Genomic_DNA"/>
</dbReference>
<evidence type="ECO:0000313" key="2">
    <source>
        <dbReference type="Proteomes" id="UP000295504"/>
    </source>
</evidence>
<dbReference type="Proteomes" id="UP000295504">
    <property type="component" value="Unassembled WGS sequence"/>
</dbReference>
<dbReference type="AlphaFoldDB" id="A0A4R2TY38"/>
<name>A0A4R2TY38_9FIRM</name>
<organism evidence="1 2">
    <name type="scientific">Serpentinicella alkaliphila</name>
    <dbReference type="NCBI Taxonomy" id="1734049"/>
    <lineage>
        <taxon>Bacteria</taxon>
        <taxon>Bacillati</taxon>
        <taxon>Bacillota</taxon>
        <taxon>Clostridia</taxon>
        <taxon>Peptostreptococcales</taxon>
        <taxon>Natronincolaceae</taxon>
        <taxon>Serpentinicella</taxon>
    </lineage>
</organism>
<evidence type="ECO:0000313" key="1">
    <source>
        <dbReference type="EMBL" id="TCQ08166.1"/>
    </source>
</evidence>